<dbReference type="AlphaFoldDB" id="M1LBT1"/>
<name>M1LBT1_9PROT</name>
<dbReference type="KEGG" id="kbt:BCUE_0751"/>
<dbReference type="InterPro" id="IPR006008">
    <property type="entry name" value="YciB"/>
</dbReference>
<feature type="transmembrane region" description="Helical" evidence="5">
    <location>
        <begin position="124"/>
        <end position="145"/>
    </location>
</feature>
<dbReference type="PANTHER" id="PTHR36917:SF1">
    <property type="entry name" value="INNER MEMBRANE-SPANNING PROTEIN YCIB"/>
    <property type="match status" value="1"/>
</dbReference>
<gene>
    <name evidence="5" type="primary">yciB</name>
    <name evidence="6" type="ORF">BCUE_0751</name>
</gene>
<evidence type="ECO:0000313" key="7">
    <source>
        <dbReference type="Proteomes" id="UP000011563"/>
    </source>
</evidence>
<keyword evidence="1 5" id="KW-1003">Cell membrane</keyword>
<evidence type="ECO:0000256" key="1">
    <source>
        <dbReference type="ARBA" id="ARBA00022475"/>
    </source>
</evidence>
<dbReference type="HOGENOM" id="CLU_089554_2_0_4"/>
<keyword evidence="3 5" id="KW-1133">Transmembrane helix</keyword>
<accession>M1LBT1</accession>
<feature type="transmembrane region" description="Helical" evidence="5">
    <location>
        <begin position="24"/>
        <end position="42"/>
    </location>
</feature>
<evidence type="ECO:0000256" key="2">
    <source>
        <dbReference type="ARBA" id="ARBA00022692"/>
    </source>
</evidence>
<dbReference type="HAMAP" id="MF_00189">
    <property type="entry name" value="YciB"/>
    <property type="match status" value="1"/>
</dbReference>
<sequence length="182" mass="21594">MKRIIFDLLPITLFFSTYMYTNNIYFATKAIVFTCIFQLAYIKFFHVKINKTNIMSNLIIILLGGTTIFLENDLFIKTKPTIVYWILGLTIFFYRIALNRNIVCTSLKNKIKLPKKIWDYINKLWICFFIIMGCINIFIAFSGFFSEKEWVLFKIIGSPLVFIVFILIQLIIFKKHISYDNE</sequence>
<feature type="transmembrane region" description="Helical" evidence="5">
    <location>
        <begin position="82"/>
        <end position="103"/>
    </location>
</feature>
<protein>
    <recommendedName>
        <fullName evidence="5">Inner membrane-spanning protein YciB</fullName>
    </recommendedName>
</protein>
<dbReference type="PATRIC" id="fig|1208922.3.peg.461"/>
<dbReference type="Pfam" id="PF04279">
    <property type="entry name" value="IspA"/>
    <property type="match status" value="1"/>
</dbReference>
<evidence type="ECO:0000256" key="3">
    <source>
        <dbReference type="ARBA" id="ARBA00022989"/>
    </source>
</evidence>
<keyword evidence="7" id="KW-1185">Reference proteome</keyword>
<evidence type="ECO:0000256" key="4">
    <source>
        <dbReference type="ARBA" id="ARBA00023136"/>
    </source>
</evidence>
<comment type="similarity">
    <text evidence="5">Belongs to the YciB family.</text>
</comment>
<keyword evidence="2 5" id="KW-0812">Transmembrane</keyword>
<feature type="transmembrane region" description="Helical" evidence="5">
    <location>
        <begin position="54"/>
        <end position="70"/>
    </location>
</feature>
<dbReference type="GO" id="GO:0005886">
    <property type="term" value="C:plasma membrane"/>
    <property type="evidence" value="ECO:0007669"/>
    <property type="project" value="UniProtKB-SubCell"/>
</dbReference>
<dbReference type="EMBL" id="CP003807">
    <property type="protein sequence ID" value="AGF49908.1"/>
    <property type="molecule type" value="Genomic_DNA"/>
</dbReference>
<comment type="subcellular location">
    <subcellularLocation>
        <location evidence="5">Cell inner membrane</location>
        <topology evidence="5">Multi-pass membrane protein</topology>
    </subcellularLocation>
</comment>
<keyword evidence="5" id="KW-0997">Cell inner membrane</keyword>
<dbReference type="PANTHER" id="PTHR36917">
    <property type="entry name" value="INTRACELLULAR SEPTATION PROTEIN A-RELATED"/>
    <property type="match status" value="1"/>
</dbReference>
<proteinExistence type="inferred from homology"/>
<reference evidence="6 7" key="1">
    <citation type="journal article" date="2013" name="Genome Biol. Evol.">
        <title>Genome evolution and phylogenomic analysis of candidatus kinetoplastibacterium, the betaproteobacterial endosymbionts of strigomonas and angomonas.</title>
        <authorList>
            <person name="Alves J.M."/>
            <person name="Serrano M.G."/>
            <person name="Maia da Silva F."/>
            <person name="Voegtly L.J."/>
            <person name="Matveyev A.V."/>
            <person name="Teixeira M.M."/>
            <person name="Camargo E.P."/>
            <person name="Buck G.A."/>
        </authorList>
    </citation>
    <scope>NUCLEOTIDE SEQUENCE [LARGE SCALE GENOMIC DNA]</scope>
    <source>
        <strain evidence="6 7">TCC012E</strain>
    </source>
</reference>
<feature type="transmembrane region" description="Helical" evidence="5">
    <location>
        <begin position="151"/>
        <end position="173"/>
    </location>
</feature>
<keyword evidence="4 5" id="KW-0472">Membrane</keyword>
<evidence type="ECO:0000313" key="6">
    <source>
        <dbReference type="EMBL" id="AGF49908.1"/>
    </source>
</evidence>
<organism evidence="6 7">
    <name type="scientific">Candidatus Kinetoplastidibacterium blastocrithidiae TCC012E</name>
    <dbReference type="NCBI Taxonomy" id="1208922"/>
    <lineage>
        <taxon>Bacteria</taxon>
        <taxon>Pseudomonadati</taxon>
        <taxon>Pseudomonadota</taxon>
        <taxon>Betaproteobacteria</taxon>
        <taxon>Candidatus Kinetoplastidibacterium</taxon>
    </lineage>
</organism>
<comment type="function">
    <text evidence="5">Plays a role in cell envelope biogenesis, maintenance of cell envelope integrity and membrane homeostasis.</text>
</comment>
<dbReference type="Proteomes" id="UP000011563">
    <property type="component" value="Chromosome"/>
</dbReference>
<evidence type="ECO:0000256" key="5">
    <source>
        <dbReference type="HAMAP-Rule" id="MF_00189"/>
    </source>
</evidence>